<dbReference type="Proteomes" id="UP000247498">
    <property type="component" value="Unassembled WGS sequence"/>
</dbReference>
<sequence length="267" mass="28463">MWAALQLRASATTQRVLQRASDRQSHRAWSAAPGERASQPRGGVRGEGSALEAPAAAARRGRFDSAGELDAWLAAHGVPTGQFGMGQAKTVEELHDEVQRGESALRLAAGAPVREVSVLNLLLERGRGGQVLVEASQTRPDGRVRVRGLLPLSEKMVAGEGWREAAVRGVGEELGSVLAAGWEAQLALFEDSLEVVRTELTSPSYPGLRTVYTLHRVRGRLPCLPEGPFETREARPGGQLVTRWEWRARPAEGGGAAEAGSGTGNQA</sequence>
<proteinExistence type="predicted"/>
<evidence type="ECO:0008006" key="4">
    <source>
        <dbReference type="Google" id="ProtNLM"/>
    </source>
</evidence>
<keyword evidence="3" id="KW-1185">Reference proteome</keyword>
<reference evidence="2 3" key="1">
    <citation type="journal article" date="2018" name="Sci. Rep.">
        <title>Raphidocelis subcapitata (=Pseudokirchneriella subcapitata) provides an insight into genome evolution and environmental adaptations in the Sphaeropleales.</title>
        <authorList>
            <person name="Suzuki S."/>
            <person name="Yamaguchi H."/>
            <person name="Nakajima N."/>
            <person name="Kawachi M."/>
        </authorList>
    </citation>
    <scope>NUCLEOTIDE SEQUENCE [LARGE SCALE GENOMIC DNA]</scope>
    <source>
        <strain evidence="2 3">NIES-35</strain>
    </source>
</reference>
<protein>
    <recommendedName>
        <fullName evidence="4">Nudix hydrolase domain-containing protein</fullName>
    </recommendedName>
</protein>
<comment type="caution">
    <text evidence="2">The sequence shown here is derived from an EMBL/GenBank/DDBJ whole genome shotgun (WGS) entry which is preliminary data.</text>
</comment>
<dbReference type="AlphaFoldDB" id="A0A2V0NW71"/>
<feature type="region of interest" description="Disordered" evidence="1">
    <location>
        <begin position="19"/>
        <end position="53"/>
    </location>
</feature>
<dbReference type="PANTHER" id="PTHR36395:SF1">
    <property type="entry name" value="RING-H2 ZINC FINGER PROTEIN"/>
    <property type="match status" value="1"/>
</dbReference>
<evidence type="ECO:0000256" key="1">
    <source>
        <dbReference type="SAM" id="MobiDB-lite"/>
    </source>
</evidence>
<dbReference type="InParanoid" id="A0A2V0NW71"/>
<organism evidence="2 3">
    <name type="scientific">Raphidocelis subcapitata</name>
    <dbReference type="NCBI Taxonomy" id="307507"/>
    <lineage>
        <taxon>Eukaryota</taxon>
        <taxon>Viridiplantae</taxon>
        <taxon>Chlorophyta</taxon>
        <taxon>core chlorophytes</taxon>
        <taxon>Chlorophyceae</taxon>
        <taxon>CS clade</taxon>
        <taxon>Sphaeropleales</taxon>
        <taxon>Selenastraceae</taxon>
        <taxon>Raphidocelis</taxon>
    </lineage>
</organism>
<accession>A0A2V0NW71</accession>
<dbReference type="OrthoDB" id="433924at2759"/>
<dbReference type="PANTHER" id="PTHR36395">
    <property type="entry name" value="RING-H2 ZINC FINGER PROTEIN"/>
    <property type="match status" value="1"/>
</dbReference>
<dbReference type="EMBL" id="BDRX01000012">
    <property type="protein sequence ID" value="GBF89803.1"/>
    <property type="molecule type" value="Genomic_DNA"/>
</dbReference>
<evidence type="ECO:0000313" key="3">
    <source>
        <dbReference type="Proteomes" id="UP000247498"/>
    </source>
</evidence>
<dbReference type="FunCoup" id="A0A2V0NW71">
    <property type="interactions" value="69"/>
</dbReference>
<gene>
    <name evidence="2" type="ORF">Rsub_02973</name>
</gene>
<evidence type="ECO:0000313" key="2">
    <source>
        <dbReference type="EMBL" id="GBF89803.1"/>
    </source>
</evidence>
<name>A0A2V0NW71_9CHLO</name>